<dbReference type="PANTHER" id="PTHR47320">
    <property type="entry name" value="BIFUNCTIONAL URIDYLYLTRANSFERASE/URIDYLYL-REMOVING ENZYME"/>
    <property type="match status" value="1"/>
</dbReference>
<evidence type="ECO:0000256" key="8">
    <source>
        <dbReference type="HAMAP-Rule" id="MF_00277"/>
    </source>
</evidence>
<dbReference type="Proteomes" id="UP001157353">
    <property type="component" value="Unassembled WGS sequence"/>
</dbReference>
<feature type="domain" description="ACT" evidence="9">
    <location>
        <begin position="798"/>
        <end position="870"/>
    </location>
</feature>
<comment type="catalytic activity">
    <reaction evidence="7">
        <text>guanosine 3',5'-bis(diphosphate) + H2O = GDP + diphosphate + H(+)</text>
        <dbReference type="Rhea" id="RHEA:14253"/>
        <dbReference type="ChEBI" id="CHEBI:15377"/>
        <dbReference type="ChEBI" id="CHEBI:15378"/>
        <dbReference type="ChEBI" id="CHEBI:33019"/>
        <dbReference type="ChEBI" id="CHEBI:58189"/>
        <dbReference type="ChEBI" id="CHEBI:77828"/>
        <dbReference type="EC" id="3.1.7.2"/>
    </reaction>
</comment>
<keyword evidence="5 8" id="KW-0460">Magnesium</keyword>
<dbReference type="Gene3D" id="1.10.3090.10">
    <property type="entry name" value="cca-adding enzyme, domain 2"/>
    <property type="match status" value="1"/>
</dbReference>
<comment type="function">
    <text evidence="8">Modifies, by uridylylation and deuridylylation, the PII regulatory proteins (GlnB and homologs), in response to the nitrogen status of the cell that GlnD senses through the glutamine level. Under low glutamine levels, catalyzes the conversion of the PII proteins and UTP to PII-UMP and PPi, while under higher glutamine levels, GlnD hydrolyzes PII-UMP to PII and UMP (deuridylylation). Thus, controls uridylylation state and activity of the PII proteins, and plays an important role in the regulation of nitrogen metabolism.</text>
</comment>
<comment type="caution">
    <text evidence="8">Lacks conserved residue(s) required for the propagation of feature annotation.</text>
</comment>
<dbReference type="PANTHER" id="PTHR47320:SF1">
    <property type="entry name" value="BIFUNCTIONAL URIDYLYLTRANSFERASE_URIDYLYL-REMOVING ENZYME"/>
    <property type="match status" value="1"/>
</dbReference>
<dbReference type="CDD" id="cd00077">
    <property type="entry name" value="HDc"/>
    <property type="match status" value="1"/>
</dbReference>
<evidence type="ECO:0000313" key="12">
    <source>
        <dbReference type="Proteomes" id="UP001157353"/>
    </source>
</evidence>
<dbReference type="SUPFAM" id="SSF81301">
    <property type="entry name" value="Nucleotidyltransferase"/>
    <property type="match status" value="1"/>
</dbReference>
<dbReference type="InterPro" id="IPR002934">
    <property type="entry name" value="Polymerase_NTP_transf_dom"/>
</dbReference>
<keyword evidence="1 8" id="KW-0808">Transferase</keyword>
<reference evidence="12" key="1">
    <citation type="journal article" date="2019" name="Int. J. Syst. Evol. Microbiol.">
        <title>The Global Catalogue of Microorganisms (GCM) 10K type strain sequencing project: providing services to taxonomists for standard genome sequencing and annotation.</title>
        <authorList>
            <consortium name="The Broad Institute Genomics Platform"/>
            <consortium name="The Broad Institute Genome Sequencing Center for Infectious Disease"/>
            <person name="Wu L."/>
            <person name="Ma J."/>
        </authorList>
    </citation>
    <scope>NUCLEOTIDE SEQUENCE [LARGE SCALE GENOMIC DNA]</scope>
    <source>
        <strain evidence="12">NBRC 103166</strain>
    </source>
</reference>
<evidence type="ECO:0000313" key="11">
    <source>
        <dbReference type="EMBL" id="GLS89407.1"/>
    </source>
</evidence>
<evidence type="ECO:0000256" key="6">
    <source>
        <dbReference type="ARBA" id="ARBA00023268"/>
    </source>
</evidence>
<comment type="catalytic activity">
    <reaction evidence="8">
        <text>[protein-PII]-uridylyl-L-tyrosine + H2O = [protein-PII]-L-tyrosine + UMP + H(+)</text>
        <dbReference type="Rhea" id="RHEA:48600"/>
        <dbReference type="Rhea" id="RHEA-COMP:12147"/>
        <dbReference type="Rhea" id="RHEA-COMP:12148"/>
        <dbReference type="ChEBI" id="CHEBI:15377"/>
        <dbReference type="ChEBI" id="CHEBI:15378"/>
        <dbReference type="ChEBI" id="CHEBI:46858"/>
        <dbReference type="ChEBI" id="CHEBI:57865"/>
        <dbReference type="ChEBI" id="CHEBI:90602"/>
    </reaction>
</comment>
<dbReference type="GO" id="GO:0016779">
    <property type="term" value="F:nucleotidyltransferase activity"/>
    <property type="evidence" value="ECO:0007669"/>
    <property type="project" value="UniProtKB-KW"/>
</dbReference>
<dbReference type="RefSeq" id="WP_284202526.1">
    <property type="nucleotide sequence ID" value="NZ_BSPQ01000001.1"/>
</dbReference>
<comment type="catalytic activity">
    <reaction evidence="8">
        <text>[protein-PII]-L-tyrosine + UTP = [protein-PII]-uridylyl-L-tyrosine + diphosphate</text>
        <dbReference type="Rhea" id="RHEA:13673"/>
        <dbReference type="Rhea" id="RHEA-COMP:12147"/>
        <dbReference type="Rhea" id="RHEA-COMP:12148"/>
        <dbReference type="ChEBI" id="CHEBI:33019"/>
        <dbReference type="ChEBI" id="CHEBI:46398"/>
        <dbReference type="ChEBI" id="CHEBI:46858"/>
        <dbReference type="ChEBI" id="CHEBI:90602"/>
        <dbReference type="EC" id="2.7.7.59"/>
    </reaction>
</comment>
<dbReference type="EC" id="3.1.4.-" evidence="8"/>
<keyword evidence="3" id="KW-0677">Repeat</keyword>
<comment type="cofactor">
    <cofactor evidence="8">
        <name>Mg(2+)</name>
        <dbReference type="ChEBI" id="CHEBI:18420"/>
    </cofactor>
</comment>
<dbReference type="CDD" id="cd04899">
    <property type="entry name" value="ACT_ACR-UUR-like_2"/>
    <property type="match status" value="1"/>
</dbReference>
<keyword evidence="2 8" id="KW-0548">Nucleotidyltransferase</keyword>
<organism evidence="11 12">
    <name type="scientific">Psychromonas marina</name>
    <dbReference type="NCBI Taxonomy" id="88364"/>
    <lineage>
        <taxon>Bacteria</taxon>
        <taxon>Pseudomonadati</taxon>
        <taxon>Pseudomonadota</taxon>
        <taxon>Gammaproteobacteria</taxon>
        <taxon>Alteromonadales</taxon>
        <taxon>Psychromonadaceae</taxon>
        <taxon>Psychromonas</taxon>
    </lineage>
</organism>
<dbReference type="InterPro" id="IPR006674">
    <property type="entry name" value="HD_domain"/>
</dbReference>
<dbReference type="InterPro" id="IPR043519">
    <property type="entry name" value="NT_sf"/>
</dbReference>
<dbReference type="SUPFAM" id="SSF109604">
    <property type="entry name" value="HD-domain/PDEase-like"/>
    <property type="match status" value="1"/>
</dbReference>
<dbReference type="SMART" id="SM00471">
    <property type="entry name" value="HDc"/>
    <property type="match status" value="1"/>
</dbReference>
<dbReference type="PIRSF" id="PIRSF006288">
    <property type="entry name" value="PII_uridyltransf"/>
    <property type="match status" value="1"/>
</dbReference>
<dbReference type="Pfam" id="PF08335">
    <property type="entry name" value="GlnD_UR_UTase"/>
    <property type="match status" value="1"/>
</dbReference>
<evidence type="ECO:0000256" key="7">
    <source>
        <dbReference type="ARBA" id="ARBA00047968"/>
    </source>
</evidence>
<gene>
    <name evidence="8 11" type="primary">glnD</name>
    <name evidence="11" type="ORF">GCM10007916_04740</name>
</gene>
<dbReference type="InterPro" id="IPR002912">
    <property type="entry name" value="ACT_dom"/>
</dbReference>
<dbReference type="Pfam" id="PF01966">
    <property type="entry name" value="HD"/>
    <property type="match status" value="1"/>
</dbReference>
<keyword evidence="4 8" id="KW-0378">Hydrolase</keyword>
<dbReference type="NCBIfam" id="TIGR01693">
    <property type="entry name" value="UTase_glnD"/>
    <property type="match status" value="1"/>
</dbReference>
<dbReference type="InterPro" id="IPR010043">
    <property type="entry name" value="UTase/UR"/>
</dbReference>
<dbReference type="InterPro" id="IPR045865">
    <property type="entry name" value="ACT-like_dom_sf"/>
</dbReference>
<evidence type="ECO:0000256" key="5">
    <source>
        <dbReference type="ARBA" id="ARBA00022842"/>
    </source>
</evidence>
<dbReference type="CDD" id="cd05401">
    <property type="entry name" value="NT_GlnE_GlnD_like"/>
    <property type="match status" value="1"/>
</dbReference>
<dbReference type="SUPFAM" id="SSF81593">
    <property type="entry name" value="Nucleotidyltransferase substrate binding subunit/domain"/>
    <property type="match status" value="1"/>
</dbReference>
<evidence type="ECO:0000259" key="10">
    <source>
        <dbReference type="PROSITE" id="PS51831"/>
    </source>
</evidence>
<comment type="domain">
    <text evidence="8">Has four distinct domains: an N-terminal nucleotidyltransferase (NT) domain responsible for UTase activity, a central HD domain that encodes UR activity, and two C-terminal ACT domains that seem to have a role in glutamine sensing.</text>
</comment>
<dbReference type="InterPro" id="IPR003607">
    <property type="entry name" value="HD/PDEase_dom"/>
</dbReference>
<keyword evidence="12" id="KW-1185">Reference proteome</keyword>
<protein>
    <recommendedName>
        <fullName evidence="8">Bifunctional uridylyltransferase/uridylyl-removing enzyme</fullName>
        <shortName evidence="8">UTase/UR</shortName>
    </recommendedName>
    <alternativeName>
        <fullName evidence="8">Bifunctional [protein-PII] modification enzyme</fullName>
    </alternativeName>
    <alternativeName>
        <fullName evidence="8">Bifunctional nitrogen sensor protein</fullName>
    </alternativeName>
    <domain>
        <recommendedName>
            <fullName evidence="8">[Protein-PII] uridylyltransferase</fullName>
            <shortName evidence="8">PII uridylyltransferase</shortName>
            <shortName evidence="8">UTase</shortName>
            <ecNumber evidence="8">2.7.7.59</ecNumber>
        </recommendedName>
    </domain>
    <domain>
        <recommendedName>
            <fullName evidence="8">[Protein-PII]-UMP uridylyl-removing enzyme</fullName>
            <shortName evidence="8">UR</shortName>
            <ecNumber evidence="8">3.1.4.-</ecNumber>
        </recommendedName>
    </domain>
</protein>
<feature type="region of interest" description="Uridylyltransferase" evidence="8">
    <location>
        <begin position="1"/>
        <end position="333"/>
    </location>
</feature>
<evidence type="ECO:0000259" key="9">
    <source>
        <dbReference type="PROSITE" id="PS51671"/>
    </source>
</evidence>
<evidence type="ECO:0000256" key="1">
    <source>
        <dbReference type="ARBA" id="ARBA00022679"/>
    </source>
</evidence>
<name>A0ABQ6DWA6_9GAMM</name>
<evidence type="ECO:0000256" key="3">
    <source>
        <dbReference type="ARBA" id="ARBA00022737"/>
    </source>
</evidence>
<dbReference type="SUPFAM" id="SSF55021">
    <property type="entry name" value="ACT-like"/>
    <property type="match status" value="1"/>
</dbReference>
<proteinExistence type="inferred from homology"/>
<dbReference type="PROSITE" id="PS51671">
    <property type="entry name" value="ACT"/>
    <property type="match status" value="2"/>
</dbReference>
<comment type="activity regulation">
    <text evidence="8">Uridylyltransferase (UTase) activity is inhibited by glutamine, while glutamine activates uridylyl-removing (UR) activity.</text>
</comment>
<dbReference type="EMBL" id="BSPQ01000001">
    <property type="protein sequence ID" value="GLS89407.1"/>
    <property type="molecule type" value="Genomic_DNA"/>
</dbReference>
<comment type="similarity">
    <text evidence="8">Belongs to the GlnD family.</text>
</comment>
<evidence type="ECO:0000256" key="4">
    <source>
        <dbReference type="ARBA" id="ARBA00022801"/>
    </source>
</evidence>
<dbReference type="HAMAP" id="MF_00277">
    <property type="entry name" value="PII_uridylyl_transf"/>
    <property type="match status" value="1"/>
</dbReference>
<evidence type="ECO:0000256" key="2">
    <source>
        <dbReference type="ARBA" id="ARBA00022695"/>
    </source>
</evidence>
<accession>A0ABQ6DWA6</accession>
<dbReference type="InterPro" id="IPR013546">
    <property type="entry name" value="PII_UdlTrfase/GS_AdlTrfase"/>
</dbReference>
<dbReference type="Gene3D" id="3.30.460.10">
    <property type="entry name" value="Beta Polymerase, domain 2"/>
    <property type="match status" value="1"/>
</dbReference>
<dbReference type="Pfam" id="PF01909">
    <property type="entry name" value="NTP_transf_2"/>
    <property type="match status" value="1"/>
</dbReference>
<dbReference type="EC" id="2.7.7.59" evidence="8"/>
<dbReference type="PROSITE" id="PS51831">
    <property type="entry name" value="HD"/>
    <property type="match status" value="1"/>
</dbReference>
<feature type="domain" description="HD" evidence="10">
    <location>
        <begin position="445"/>
        <end position="572"/>
    </location>
</feature>
<sequence length="870" mass="100865">MDFEHLSPLKISADNLTIPFLKKHHLDFNDWQIEAFKNKHDITLLVKQRARYIDELLTRLWDFVGLSESYDLALIAVGGYGRGELHPKSDIDLLILSESGFSEQSEQKISQFITLLWDLKLDVGQSVRTLQDCYEQGQTDITIATSMLEARFLIGNKQTFKKLQETLENDSFWPSDKFFIAKKEEQIGRHKSCHGDGYSLEPDIKNGPGGLRDLQTVAWISKCHFNAHSLLELTTFNYITPGEYRELVDCQTFLWTIRFALHTVTKRPDNRLLFDFQSEVAALLGYTGQANEAIEQMMKAFYQTIHRVKELNDMLLQYFDEAILGNLNQKIESIDQHFQLRDQMIELKTPYLFSDRPETILSLFLHIANDARVQGIYSPTLRELREARRCLTQWLQNIPECRIIFMEIMRHPRGMGLALTLMHKYGVLAAYIPQWSRIVGQMQFDLFHAYTVDEHTHKLIKNIYNYPANKETHPLAHERYNYLEKPELLFLAAIFHDIAKGQKGDHSTLGAVDACAFCELHGLSRYESKFVAWLVKEHLTMSVTAQRRDISDSRVIMEFAQLVRDEKHLNYLFCLTVADICATNEDTWNSWKGTLMRELYYSTQKMLRRGVENPPDIRDRIRDRQRKTLSALLEVGIEEKNVKPLWKRFNLNYFFRYHSRQIVWHTTNLLQHKDHSQPMVLISDKNERGATEIFVYHKDMPALFSSVVTEIDNKKLSVHDAKILSSRDDFSLSTFTVLEQDGEHIDPDKIQRLKAAIERGLIAPETVNCQQTRLMRIKRQFKFEPEITFLPTKRKRTQIEIIAFDAPGILANIGEVFRSSGLMLDTAKITTIGERAEDLFIVSTEDGDALTEQQEANLKANLIAELSPDS</sequence>
<dbReference type="NCBIfam" id="NF002487">
    <property type="entry name" value="PRK01759.1"/>
    <property type="match status" value="1"/>
</dbReference>
<comment type="caution">
    <text evidence="11">The sequence shown here is derived from an EMBL/GenBank/DDBJ whole genome shotgun (WGS) entry which is preliminary data.</text>
</comment>
<keyword evidence="6 8" id="KW-0511">Multifunctional enzyme</keyword>
<feature type="domain" description="ACT" evidence="9">
    <location>
        <begin position="692"/>
        <end position="771"/>
    </location>
</feature>
<dbReference type="CDD" id="cd04900">
    <property type="entry name" value="ACT_UUR-like_1"/>
    <property type="match status" value="1"/>
</dbReference>